<keyword evidence="2" id="KW-1185">Reference proteome</keyword>
<sequence length="88" mass="9453">MAVLVYRQVMRPVSAGSIHEARFLGRLHQASDYASGGPTKVTNKSFTALTKRNGPLTFHSPGGPKEVLRGTVPGRVYMVKEIGTGLIS</sequence>
<dbReference type="AlphaFoldDB" id="A0AAD3NR98"/>
<reference evidence="1" key="1">
    <citation type="submission" date="2022-12" db="EMBL/GenBank/DDBJ databases">
        <title>Chromosome-Level Genome Assembly of Japanese Cedar (Cryptomeriajaponica D. Don).</title>
        <authorList>
            <person name="Fujino T."/>
            <person name="Yamaguchi K."/>
            <person name="Yokoyama T."/>
            <person name="Hamanaka T."/>
            <person name="Harazono Y."/>
            <person name="Kamada H."/>
            <person name="Kobayashi W."/>
            <person name="Ujino-Ihara T."/>
            <person name="Uchiyama K."/>
            <person name="Matsumoto A."/>
            <person name="Izuno A."/>
            <person name="Tsumura Y."/>
            <person name="Toyoda A."/>
            <person name="Shigenobu S."/>
            <person name="Moriguchi Y."/>
            <person name="Ueno S."/>
            <person name="Kasahara M."/>
        </authorList>
    </citation>
    <scope>NUCLEOTIDE SEQUENCE</scope>
</reference>
<gene>
    <name evidence="1" type="ORF">SUGI_1373860</name>
</gene>
<dbReference type="Proteomes" id="UP001234787">
    <property type="component" value="Unassembled WGS sequence"/>
</dbReference>
<evidence type="ECO:0000313" key="2">
    <source>
        <dbReference type="Proteomes" id="UP001234787"/>
    </source>
</evidence>
<proteinExistence type="predicted"/>
<name>A0AAD3NR98_CRYJA</name>
<accession>A0AAD3NR98</accession>
<evidence type="ECO:0000313" key="1">
    <source>
        <dbReference type="EMBL" id="GLJ57811.1"/>
    </source>
</evidence>
<organism evidence="1 2">
    <name type="scientific">Cryptomeria japonica</name>
    <name type="common">Japanese cedar</name>
    <name type="synonym">Cupressus japonica</name>
    <dbReference type="NCBI Taxonomy" id="3369"/>
    <lineage>
        <taxon>Eukaryota</taxon>
        <taxon>Viridiplantae</taxon>
        <taxon>Streptophyta</taxon>
        <taxon>Embryophyta</taxon>
        <taxon>Tracheophyta</taxon>
        <taxon>Spermatophyta</taxon>
        <taxon>Pinopsida</taxon>
        <taxon>Pinidae</taxon>
        <taxon>Conifers II</taxon>
        <taxon>Cupressales</taxon>
        <taxon>Cupressaceae</taxon>
        <taxon>Cryptomeria</taxon>
    </lineage>
</organism>
<dbReference type="EMBL" id="BSEH01000190">
    <property type="protein sequence ID" value="GLJ57811.1"/>
    <property type="molecule type" value="Genomic_DNA"/>
</dbReference>
<protein>
    <submittedName>
        <fullName evidence="1">Uncharacterized protein</fullName>
    </submittedName>
</protein>
<comment type="caution">
    <text evidence="1">The sequence shown here is derived from an EMBL/GenBank/DDBJ whole genome shotgun (WGS) entry which is preliminary data.</text>
</comment>